<keyword evidence="5" id="KW-1185">Reference proteome</keyword>
<dbReference type="Proteomes" id="UP001378592">
    <property type="component" value="Unassembled WGS sequence"/>
</dbReference>
<dbReference type="PANTHER" id="PTHR21104">
    <property type="entry name" value="FIBRONECTIN TYPE III DOMAIN-CONTAINING PROTEIN"/>
    <property type="match status" value="1"/>
</dbReference>
<name>A0AAN9ZEV4_9ORTH</name>
<evidence type="ECO:0000313" key="5">
    <source>
        <dbReference type="Proteomes" id="UP001378592"/>
    </source>
</evidence>
<dbReference type="PANTHER" id="PTHR21104:SF1">
    <property type="entry name" value="FIBRONECTIN TYPE III DOMAIN-CONTAINING PROTEIN"/>
    <property type="match status" value="1"/>
</dbReference>
<comment type="caution">
    <text evidence="4">The sequence shown here is derived from an EMBL/GenBank/DDBJ whole genome shotgun (WGS) entry which is preliminary data.</text>
</comment>
<feature type="transmembrane region" description="Helical" evidence="2">
    <location>
        <begin position="98"/>
        <end position="116"/>
    </location>
</feature>
<reference evidence="4 5" key="1">
    <citation type="submission" date="2024-03" db="EMBL/GenBank/DDBJ databases">
        <title>The genome assembly and annotation of the cricket Gryllus longicercus Weissman &amp; Gray.</title>
        <authorList>
            <person name="Szrajer S."/>
            <person name="Gray D."/>
            <person name="Ylla G."/>
        </authorList>
    </citation>
    <scope>NUCLEOTIDE SEQUENCE [LARGE SCALE GENOMIC DNA]</scope>
    <source>
        <strain evidence="4">DAG 2021-001</strain>
        <tissue evidence="4">Whole body minus gut</tissue>
    </source>
</reference>
<sequence>MYRAEVLAGLRWTPGGGAGGDASSAAAASLAAAAAATAAATAEPSAAAAAAAGAGAADGGGVEIDPTGPGASPATPPDPGAGPRGGPPGAIVVRAEEALIVALVLVLWVAAIALFFNRWGKIRMLEPYQPKYEAPHRGSCPLVDCAGAPALQHRSFSKFNLTACGAGGRDAGLCSSMPSPHNLLRPRQNSVFVGSSATMVTLPLNPPRKAKSAMDIQTLVLAECGPLPGGADGSFDADGHVPDHLPDSNFSAAIAKIDTFKVTNV</sequence>
<feature type="domain" description="Fibronectin type III" evidence="3">
    <location>
        <begin position="92"/>
        <end position="220"/>
    </location>
</feature>
<organism evidence="4 5">
    <name type="scientific">Gryllus longicercus</name>
    <dbReference type="NCBI Taxonomy" id="2509291"/>
    <lineage>
        <taxon>Eukaryota</taxon>
        <taxon>Metazoa</taxon>
        <taxon>Ecdysozoa</taxon>
        <taxon>Arthropoda</taxon>
        <taxon>Hexapoda</taxon>
        <taxon>Insecta</taxon>
        <taxon>Pterygota</taxon>
        <taxon>Neoptera</taxon>
        <taxon>Polyneoptera</taxon>
        <taxon>Orthoptera</taxon>
        <taxon>Ensifera</taxon>
        <taxon>Gryllidea</taxon>
        <taxon>Grylloidea</taxon>
        <taxon>Gryllidae</taxon>
        <taxon>Gryllinae</taxon>
        <taxon>Gryllus</taxon>
    </lineage>
</organism>
<dbReference type="AlphaFoldDB" id="A0AAN9ZEV4"/>
<evidence type="ECO:0000313" key="4">
    <source>
        <dbReference type="EMBL" id="KAK7871485.1"/>
    </source>
</evidence>
<accession>A0AAN9ZEV4</accession>
<evidence type="ECO:0000256" key="1">
    <source>
        <dbReference type="SAM" id="MobiDB-lite"/>
    </source>
</evidence>
<evidence type="ECO:0000256" key="2">
    <source>
        <dbReference type="SAM" id="Phobius"/>
    </source>
</evidence>
<proteinExistence type="predicted"/>
<keyword evidence="2" id="KW-0812">Transmembrane</keyword>
<feature type="region of interest" description="Disordered" evidence="1">
    <location>
        <begin position="58"/>
        <end position="88"/>
    </location>
</feature>
<dbReference type="EMBL" id="JAZDUA010000038">
    <property type="protein sequence ID" value="KAK7871485.1"/>
    <property type="molecule type" value="Genomic_DNA"/>
</dbReference>
<keyword evidence="2" id="KW-1133">Transmembrane helix</keyword>
<gene>
    <name evidence="4" type="ORF">R5R35_010205</name>
</gene>
<dbReference type="Pfam" id="PF16066">
    <property type="entry name" value="DUF4808"/>
    <property type="match status" value="1"/>
</dbReference>
<dbReference type="InterPro" id="IPR032073">
    <property type="entry name" value="FNDC5_C"/>
</dbReference>
<keyword evidence="2" id="KW-0472">Membrane</keyword>
<evidence type="ECO:0000259" key="3">
    <source>
        <dbReference type="Pfam" id="PF16066"/>
    </source>
</evidence>
<protein>
    <recommendedName>
        <fullName evidence="3">Fibronectin type III domain-containing protein</fullName>
    </recommendedName>
</protein>